<dbReference type="CDD" id="cd01948">
    <property type="entry name" value="EAL"/>
    <property type="match status" value="1"/>
</dbReference>
<evidence type="ECO:0000259" key="2">
    <source>
        <dbReference type="PROSITE" id="PS50110"/>
    </source>
</evidence>
<evidence type="ECO:0000256" key="1">
    <source>
        <dbReference type="PROSITE-ProRule" id="PRU00169"/>
    </source>
</evidence>
<dbReference type="InterPro" id="IPR000160">
    <property type="entry name" value="GGDEF_dom"/>
</dbReference>
<feature type="domain" description="GGDEF" evidence="4">
    <location>
        <begin position="174"/>
        <end position="312"/>
    </location>
</feature>
<dbReference type="InterPro" id="IPR029787">
    <property type="entry name" value="Nucleotide_cyclase"/>
</dbReference>
<dbReference type="SUPFAM" id="SSF141868">
    <property type="entry name" value="EAL domain-like"/>
    <property type="match status" value="1"/>
</dbReference>
<dbReference type="InterPro" id="IPR052155">
    <property type="entry name" value="Biofilm_reg_signaling"/>
</dbReference>
<gene>
    <name evidence="5" type="ORF">SUTH_02741</name>
</gene>
<dbReference type="CDD" id="cd17574">
    <property type="entry name" value="REC_OmpR"/>
    <property type="match status" value="1"/>
</dbReference>
<feature type="domain" description="Response regulatory" evidence="2">
    <location>
        <begin position="7"/>
        <end position="123"/>
    </location>
</feature>
<dbReference type="PROSITE" id="PS50883">
    <property type="entry name" value="EAL"/>
    <property type="match status" value="1"/>
</dbReference>
<dbReference type="Pfam" id="PF00990">
    <property type="entry name" value="GGDEF"/>
    <property type="match status" value="1"/>
</dbReference>
<dbReference type="AlphaFoldDB" id="W0SHZ6"/>
<dbReference type="Pfam" id="PF00072">
    <property type="entry name" value="Response_reg"/>
    <property type="match status" value="1"/>
</dbReference>
<dbReference type="InterPro" id="IPR043128">
    <property type="entry name" value="Rev_trsase/Diguanyl_cyclase"/>
</dbReference>
<dbReference type="HOGENOM" id="CLU_000445_70_50_4"/>
<dbReference type="GO" id="GO:0000160">
    <property type="term" value="P:phosphorelay signal transduction system"/>
    <property type="evidence" value="ECO:0007669"/>
    <property type="project" value="InterPro"/>
</dbReference>
<dbReference type="SUPFAM" id="SSF52172">
    <property type="entry name" value="CheY-like"/>
    <property type="match status" value="1"/>
</dbReference>
<dbReference type="InterPro" id="IPR001633">
    <property type="entry name" value="EAL_dom"/>
</dbReference>
<dbReference type="InterPro" id="IPR035919">
    <property type="entry name" value="EAL_sf"/>
</dbReference>
<dbReference type="RefSeq" id="WP_171817371.1">
    <property type="nucleotide sequence ID" value="NZ_AP012547.1"/>
</dbReference>
<dbReference type="Proteomes" id="UP000031637">
    <property type="component" value="Chromosome"/>
</dbReference>
<dbReference type="FunFam" id="3.20.20.450:FF:000001">
    <property type="entry name" value="Cyclic di-GMP phosphodiesterase yahA"/>
    <property type="match status" value="1"/>
</dbReference>
<sequence>MSAERVRIVIAEDEDAIRENLARMLKIEGFDVAAAANGKEALALVREHLPALILSDVMMPVLDGHGLLQAVRDDPLTSSIPFVFLTARADRSDLRKGMNLGADDYLVKPFQRDELLAAVHARLARRATEGQAAQRLQAEAQRLVHFDALTNLPNRRLMLERVRAASHQAQRSNSRLALIMLGLDGLSQVNDSLGHEIGDAVLRQVADRLFRKVNQAVFVSEFDGVGRVSGDQFAILLEGFGDDAYLDALCRELLETVERPYQTEEHQLFLKACAGVALFEPGSAPEDLLRNADAALHQAQEGGPGSLSFFSAEMNDRATRRLRLHNELHKVLERGELSLHYQAQVDIASRRVIGFEALMRWQHPELGFVSPVEFIPIAEESGVIVDMGAWALREACHQAKAWRDAGHGPLRMAVNLSARQFADDQLLDTVNAALAESGLPPGSLELEITESIAMQGLERTVTMLTALKKLGIALAMDDFGTGYSSLSYLKRFPLDALKVDQSFVRNITTDSGDAAITRAVVAMAHSFDMIVIAEGVETLQHLEFLAGLGCEDAQGYLFSKPLPAADAGAYLSRMAA</sequence>
<dbReference type="SMART" id="SM00052">
    <property type="entry name" value="EAL"/>
    <property type="match status" value="1"/>
</dbReference>
<reference evidence="5 6" key="1">
    <citation type="journal article" date="2014" name="Syst. Appl. Microbiol.">
        <title>Complete genomes of freshwater sulfur oxidizers Sulfuricella denitrificans skB26 and Sulfuritalea hydrogenivorans sk43H: genetic insights into the sulfur oxidation pathway of betaproteobacteria.</title>
        <authorList>
            <person name="Watanabe T."/>
            <person name="Kojima H."/>
            <person name="Fukui M."/>
        </authorList>
    </citation>
    <scope>NUCLEOTIDE SEQUENCE [LARGE SCALE GENOMIC DNA]</scope>
    <source>
        <strain evidence="5">DSM22779</strain>
    </source>
</reference>
<evidence type="ECO:0000259" key="3">
    <source>
        <dbReference type="PROSITE" id="PS50883"/>
    </source>
</evidence>
<dbReference type="PROSITE" id="PS50110">
    <property type="entry name" value="RESPONSE_REGULATORY"/>
    <property type="match status" value="1"/>
</dbReference>
<dbReference type="InterPro" id="IPR011006">
    <property type="entry name" value="CheY-like_superfamily"/>
</dbReference>
<dbReference type="SMART" id="SM00267">
    <property type="entry name" value="GGDEF"/>
    <property type="match status" value="1"/>
</dbReference>
<dbReference type="SUPFAM" id="SSF55073">
    <property type="entry name" value="Nucleotide cyclase"/>
    <property type="match status" value="1"/>
</dbReference>
<evidence type="ECO:0000259" key="4">
    <source>
        <dbReference type="PROSITE" id="PS50887"/>
    </source>
</evidence>
<dbReference type="PANTHER" id="PTHR44757">
    <property type="entry name" value="DIGUANYLATE CYCLASE DGCP"/>
    <property type="match status" value="1"/>
</dbReference>
<dbReference type="InterPro" id="IPR001789">
    <property type="entry name" value="Sig_transdc_resp-reg_receiver"/>
</dbReference>
<keyword evidence="6" id="KW-1185">Reference proteome</keyword>
<evidence type="ECO:0000313" key="5">
    <source>
        <dbReference type="EMBL" id="BAO30520.1"/>
    </source>
</evidence>
<dbReference type="KEGG" id="shd:SUTH_02741"/>
<evidence type="ECO:0000313" key="6">
    <source>
        <dbReference type="Proteomes" id="UP000031637"/>
    </source>
</evidence>
<dbReference type="SMART" id="SM00448">
    <property type="entry name" value="REC"/>
    <property type="match status" value="1"/>
</dbReference>
<dbReference type="Pfam" id="PF00563">
    <property type="entry name" value="EAL"/>
    <property type="match status" value="1"/>
</dbReference>
<dbReference type="NCBIfam" id="TIGR00254">
    <property type="entry name" value="GGDEF"/>
    <property type="match status" value="1"/>
</dbReference>
<dbReference type="PANTHER" id="PTHR44757:SF2">
    <property type="entry name" value="BIOFILM ARCHITECTURE MAINTENANCE PROTEIN MBAA"/>
    <property type="match status" value="1"/>
</dbReference>
<accession>W0SHZ6</accession>
<dbReference type="EMBL" id="AP012547">
    <property type="protein sequence ID" value="BAO30520.1"/>
    <property type="molecule type" value="Genomic_DNA"/>
</dbReference>
<proteinExistence type="predicted"/>
<dbReference type="CDD" id="cd01949">
    <property type="entry name" value="GGDEF"/>
    <property type="match status" value="1"/>
</dbReference>
<keyword evidence="1" id="KW-0597">Phosphoprotein</keyword>
<feature type="modified residue" description="4-aspartylphosphate" evidence="1">
    <location>
        <position position="56"/>
    </location>
</feature>
<name>W0SHZ6_9PROT</name>
<organism evidence="5 6">
    <name type="scientific">Sulfuritalea hydrogenivorans sk43H</name>
    <dbReference type="NCBI Taxonomy" id="1223802"/>
    <lineage>
        <taxon>Bacteria</taxon>
        <taxon>Pseudomonadati</taxon>
        <taxon>Pseudomonadota</taxon>
        <taxon>Betaproteobacteria</taxon>
        <taxon>Nitrosomonadales</taxon>
        <taxon>Sterolibacteriaceae</taxon>
        <taxon>Sulfuritalea</taxon>
    </lineage>
</organism>
<dbReference type="Gene3D" id="3.20.20.450">
    <property type="entry name" value="EAL domain"/>
    <property type="match status" value="1"/>
</dbReference>
<dbReference type="Gene3D" id="3.40.50.2300">
    <property type="match status" value="1"/>
</dbReference>
<dbReference type="PROSITE" id="PS50887">
    <property type="entry name" value="GGDEF"/>
    <property type="match status" value="1"/>
</dbReference>
<protein>
    <submittedName>
        <fullName evidence="5">Diguanylate cyclase</fullName>
    </submittedName>
</protein>
<dbReference type="Gene3D" id="3.30.70.270">
    <property type="match status" value="1"/>
</dbReference>
<feature type="domain" description="EAL" evidence="3">
    <location>
        <begin position="321"/>
        <end position="575"/>
    </location>
</feature>
<dbReference type="STRING" id="1223802.SUTH_02741"/>